<proteinExistence type="predicted"/>
<reference evidence="2" key="1">
    <citation type="journal article" date="2020" name="Stud. Mycol.">
        <title>101 Dothideomycetes genomes: a test case for predicting lifestyles and emergence of pathogens.</title>
        <authorList>
            <person name="Haridas S."/>
            <person name="Albert R."/>
            <person name="Binder M."/>
            <person name="Bloem J."/>
            <person name="Labutti K."/>
            <person name="Salamov A."/>
            <person name="Andreopoulos B."/>
            <person name="Baker S."/>
            <person name="Barry K."/>
            <person name="Bills G."/>
            <person name="Bluhm B."/>
            <person name="Cannon C."/>
            <person name="Castanera R."/>
            <person name="Culley D."/>
            <person name="Daum C."/>
            <person name="Ezra D."/>
            <person name="Gonzalez J."/>
            <person name="Henrissat B."/>
            <person name="Kuo A."/>
            <person name="Liang C."/>
            <person name="Lipzen A."/>
            <person name="Lutzoni F."/>
            <person name="Magnuson J."/>
            <person name="Mondo S."/>
            <person name="Nolan M."/>
            <person name="Ohm R."/>
            <person name="Pangilinan J."/>
            <person name="Park H.-J."/>
            <person name="Ramirez L."/>
            <person name="Alfaro M."/>
            <person name="Sun H."/>
            <person name="Tritt A."/>
            <person name="Yoshinaga Y."/>
            <person name="Zwiers L.-H."/>
            <person name="Turgeon B."/>
            <person name="Goodwin S."/>
            <person name="Spatafora J."/>
            <person name="Crous P."/>
            <person name="Grigoriev I."/>
        </authorList>
    </citation>
    <scope>NUCLEOTIDE SEQUENCE</scope>
    <source>
        <strain evidence="2">CBS 113389</strain>
    </source>
</reference>
<accession>A0A6A6Q8L8</accession>
<organism evidence="2 3">
    <name type="scientific">Neohortaea acidophila</name>
    <dbReference type="NCBI Taxonomy" id="245834"/>
    <lineage>
        <taxon>Eukaryota</taxon>
        <taxon>Fungi</taxon>
        <taxon>Dikarya</taxon>
        <taxon>Ascomycota</taxon>
        <taxon>Pezizomycotina</taxon>
        <taxon>Dothideomycetes</taxon>
        <taxon>Dothideomycetidae</taxon>
        <taxon>Mycosphaerellales</taxon>
        <taxon>Teratosphaeriaceae</taxon>
        <taxon>Neohortaea</taxon>
    </lineage>
</organism>
<evidence type="ECO:0000313" key="2">
    <source>
        <dbReference type="EMBL" id="KAF2487717.1"/>
    </source>
</evidence>
<dbReference type="EMBL" id="MU001631">
    <property type="protein sequence ID" value="KAF2487717.1"/>
    <property type="molecule type" value="Genomic_DNA"/>
</dbReference>
<feature type="signal peptide" evidence="1">
    <location>
        <begin position="1"/>
        <end position="20"/>
    </location>
</feature>
<dbReference type="Proteomes" id="UP000799767">
    <property type="component" value="Unassembled WGS sequence"/>
</dbReference>
<dbReference type="GeneID" id="54476094"/>
<gene>
    <name evidence="2" type="ORF">BDY17DRAFT_307068</name>
</gene>
<name>A0A6A6Q8L8_9PEZI</name>
<sequence length="461" mass="48480">MQSLVCSLLLLLPLAGTAFAAHKVHEHSPRDTTYCYTQMWPTQGALQYTQWSTTTTCTKQKTTTVTTTSTPLTVSTTTSTITTTSIAPSTTDTATITSVQTNTKTDTSTSASTSTVSTSVTVSLAFTPIGESLPGASYDPSAVYARKKRDLDANANFRGSHYSKHHRHPQHHRHRQHGWPGPVHCWHHAGVCVTSTSTATSIVIAPTSTQLKRATTTSTFITTPGVNTTTTLVIPTTSTTTTTVTSISTTTTTSTSTTVPIAPSAACETAAYSNYANYVAGGKGIVGLAPSNLNTTSVESPANGSAFECCEAALAHPLASVWAWSPPEGEESPATCYIYQLTSCTAGQASSLGNVAQYFEDGGNPDYVLGNAACGERWLARLIAMPGGRGGLEEWLVRRSAQAARGTILLYAEGSTTALALLLEAYDGVENANCGRVEDAVASESEKARESLATIKDIEGV</sequence>
<evidence type="ECO:0000256" key="1">
    <source>
        <dbReference type="SAM" id="SignalP"/>
    </source>
</evidence>
<keyword evidence="1" id="KW-0732">Signal</keyword>
<keyword evidence="3" id="KW-1185">Reference proteome</keyword>
<evidence type="ECO:0000313" key="3">
    <source>
        <dbReference type="Proteomes" id="UP000799767"/>
    </source>
</evidence>
<protein>
    <submittedName>
        <fullName evidence="2">Uncharacterized protein</fullName>
    </submittedName>
</protein>
<dbReference type="AlphaFoldDB" id="A0A6A6Q8L8"/>
<feature type="chain" id="PRO_5025513128" evidence="1">
    <location>
        <begin position="21"/>
        <end position="461"/>
    </location>
</feature>
<dbReference type="RefSeq" id="XP_033594286.1">
    <property type="nucleotide sequence ID" value="XM_033735092.1"/>
</dbReference>